<sequence length="155" mass="17959">MAVAEFFHMKHYIIIVRPFSCITFKRCIDEKQLIPDPIRTFKLESDKLSTQQIEGRNVIEDYFETYHFGNGKREKGRGERKGKIHVRIHLGTPNVFVNGKLVISSEFFSVDATILRGNILDEGSLEITAASKLGLQYKQEWLAERAELQREIDEE</sequence>
<gene>
    <name evidence="1" type="ORF">RhiirA4_448949</name>
</gene>
<proteinExistence type="predicted"/>
<organism evidence="1 2">
    <name type="scientific">Rhizophagus irregularis</name>
    <dbReference type="NCBI Taxonomy" id="588596"/>
    <lineage>
        <taxon>Eukaryota</taxon>
        <taxon>Fungi</taxon>
        <taxon>Fungi incertae sedis</taxon>
        <taxon>Mucoromycota</taxon>
        <taxon>Glomeromycotina</taxon>
        <taxon>Glomeromycetes</taxon>
        <taxon>Glomerales</taxon>
        <taxon>Glomeraceae</taxon>
        <taxon>Rhizophagus</taxon>
    </lineage>
</organism>
<dbReference type="AlphaFoldDB" id="A0A2I1HEC6"/>
<keyword evidence="2" id="KW-1185">Reference proteome</keyword>
<dbReference type="VEuPathDB" id="FungiDB:RhiirFUN_005050"/>
<reference evidence="1 2" key="1">
    <citation type="submission" date="2015-10" db="EMBL/GenBank/DDBJ databases">
        <title>Genome analyses suggest a sexual origin of heterokaryosis in a supposedly ancient asexual fungus.</title>
        <authorList>
            <person name="Ropars J."/>
            <person name="Sedzielewska K."/>
            <person name="Noel J."/>
            <person name="Charron P."/>
            <person name="Farinelli L."/>
            <person name="Marton T."/>
            <person name="Kruger M."/>
            <person name="Pelin A."/>
            <person name="Brachmann A."/>
            <person name="Corradi N."/>
        </authorList>
    </citation>
    <scope>NUCLEOTIDE SEQUENCE [LARGE SCALE GENOMIC DNA]</scope>
    <source>
        <strain evidence="1 2">A4</strain>
    </source>
</reference>
<protein>
    <submittedName>
        <fullName evidence="1">Uncharacterized protein</fullName>
    </submittedName>
</protein>
<dbReference type="EMBL" id="LLXI01002477">
    <property type="protein sequence ID" value="PKY57228.1"/>
    <property type="molecule type" value="Genomic_DNA"/>
</dbReference>
<dbReference type="Proteomes" id="UP000234323">
    <property type="component" value="Unassembled WGS sequence"/>
</dbReference>
<comment type="caution">
    <text evidence="1">The sequence shown here is derived from an EMBL/GenBank/DDBJ whole genome shotgun (WGS) entry which is preliminary data.</text>
</comment>
<accession>A0A2I1HEC6</accession>
<evidence type="ECO:0000313" key="1">
    <source>
        <dbReference type="EMBL" id="PKY57228.1"/>
    </source>
</evidence>
<evidence type="ECO:0000313" key="2">
    <source>
        <dbReference type="Proteomes" id="UP000234323"/>
    </source>
</evidence>
<name>A0A2I1HEC6_9GLOM</name>